<dbReference type="AlphaFoldDB" id="A0A3M8HF82"/>
<keyword evidence="6" id="KW-0564">Palmitate</keyword>
<keyword evidence="7" id="KW-0449">Lipoprotein</keyword>
<evidence type="ECO:0000313" key="12">
    <source>
        <dbReference type="Proteomes" id="UP000279909"/>
    </source>
</evidence>
<evidence type="ECO:0000256" key="2">
    <source>
        <dbReference type="ARBA" id="ARBA00007886"/>
    </source>
</evidence>
<comment type="caution">
    <text evidence="11">The sequence shown here is derived from an EMBL/GenBank/DDBJ whole genome shotgun (WGS) entry which is preliminary data.</text>
</comment>
<evidence type="ECO:0000259" key="10">
    <source>
        <dbReference type="Pfam" id="PF25198"/>
    </source>
</evidence>
<evidence type="ECO:0000256" key="4">
    <source>
        <dbReference type="ARBA" id="ARBA00022729"/>
    </source>
</evidence>
<dbReference type="PROSITE" id="PS51257">
    <property type="entry name" value="PROKAR_LIPOPROTEIN"/>
    <property type="match status" value="1"/>
</dbReference>
<evidence type="ECO:0000256" key="8">
    <source>
        <dbReference type="SAM" id="SignalP"/>
    </source>
</evidence>
<dbReference type="InterPro" id="IPR046953">
    <property type="entry name" value="Spore_GerAC-like_C"/>
</dbReference>
<evidence type="ECO:0000256" key="6">
    <source>
        <dbReference type="ARBA" id="ARBA00023139"/>
    </source>
</evidence>
<dbReference type="EMBL" id="RHLQ01000004">
    <property type="protein sequence ID" value="RND00989.1"/>
    <property type="molecule type" value="Genomic_DNA"/>
</dbReference>
<evidence type="ECO:0000256" key="1">
    <source>
        <dbReference type="ARBA" id="ARBA00004635"/>
    </source>
</evidence>
<evidence type="ECO:0000259" key="9">
    <source>
        <dbReference type="Pfam" id="PF05504"/>
    </source>
</evidence>
<dbReference type="Proteomes" id="UP000279909">
    <property type="component" value="Unassembled WGS sequence"/>
</dbReference>
<dbReference type="PANTHER" id="PTHR35789">
    <property type="entry name" value="SPORE GERMINATION PROTEIN B3"/>
    <property type="match status" value="1"/>
</dbReference>
<proteinExistence type="inferred from homology"/>
<dbReference type="Pfam" id="PF05504">
    <property type="entry name" value="Spore_GerAC"/>
    <property type="match status" value="1"/>
</dbReference>
<comment type="similarity">
    <text evidence="2">Belongs to the GerABKC lipoprotein family.</text>
</comment>
<dbReference type="Gene3D" id="3.30.300.210">
    <property type="entry name" value="Nutrient germinant receptor protein C, domain 3"/>
    <property type="match status" value="1"/>
</dbReference>
<organism evidence="11 12">
    <name type="scientific">Lysinibacillus halotolerans</name>
    <dbReference type="NCBI Taxonomy" id="1368476"/>
    <lineage>
        <taxon>Bacteria</taxon>
        <taxon>Bacillati</taxon>
        <taxon>Bacillota</taxon>
        <taxon>Bacilli</taxon>
        <taxon>Bacillales</taxon>
        <taxon>Bacillaceae</taxon>
        <taxon>Lysinibacillus</taxon>
    </lineage>
</organism>
<keyword evidence="3" id="KW-0309">Germination</keyword>
<gene>
    <name evidence="11" type="ORF">EC501_03340</name>
</gene>
<name>A0A3M8HF82_9BACI</name>
<feature type="chain" id="PRO_5039685594" evidence="8">
    <location>
        <begin position="25"/>
        <end position="417"/>
    </location>
</feature>
<feature type="domain" description="Spore germination protein N-terminal" evidence="10">
    <location>
        <begin position="25"/>
        <end position="199"/>
    </location>
</feature>
<evidence type="ECO:0000313" key="11">
    <source>
        <dbReference type="EMBL" id="RND00989.1"/>
    </source>
</evidence>
<evidence type="ECO:0000256" key="7">
    <source>
        <dbReference type="ARBA" id="ARBA00023288"/>
    </source>
</evidence>
<protein>
    <submittedName>
        <fullName evidence="11">Ger(X)C family spore germination protein</fullName>
    </submittedName>
</protein>
<sequence length="417" mass="47550">MIKRKQLSKLSCLFLMLIFLSGCWDQLAIDERAYAFAIGLDKGEEENQIKITFLITNPELSRSEGGQGSNEPPREIITFQTNDLISAKDMANTVITKQVSYTQLGYLLVSEELAKDKNFVRLMYDVAKEPEIKRGVRLIVTKEDASQFLEKTQPKLETRVHKFFELILEYGIRTGYIPDTDINKYFRIIEAKGSIFLGIYATTEKDTSDNRKGEDNFIAGEFNAEGQTNNSEFAGSAVFKEGRMLGTLTSEETRLTILLNDTLNSGHMLTTFPDPFDREHQVVTRLVKKRNNEVKINLNGDNPTIDITIPLYVEVLSNHSMINYAVDSKKRKILKNDIEERITTKFDNLIKKTQKEFKGEPFGWSLDVRKQFPTIPAYEKYNWGEKYPDLQVNVSVNINFGQFGKQSEVPALEGSGD</sequence>
<feature type="signal peptide" evidence="8">
    <location>
        <begin position="1"/>
        <end position="24"/>
    </location>
</feature>
<dbReference type="GO" id="GO:0009847">
    <property type="term" value="P:spore germination"/>
    <property type="evidence" value="ECO:0007669"/>
    <property type="project" value="InterPro"/>
</dbReference>
<keyword evidence="12" id="KW-1185">Reference proteome</keyword>
<dbReference type="GO" id="GO:0016020">
    <property type="term" value="C:membrane"/>
    <property type="evidence" value="ECO:0007669"/>
    <property type="project" value="UniProtKB-SubCell"/>
</dbReference>
<evidence type="ECO:0000256" key="5">
    <source>
        <dbReference type="ARBA" id="ARBA00023136"/>
    </source>
</evidence>
<feature type="domain" description="Spore germination GerAC-like C-terminal" evidence="9">
    <location>
        <begin position="235"/>
        <end position="403"/>
    </location>
</feature>
<comment type="subcellular location">
    <subcellularLocation>
        <location evidence="1">Membrane</location>
        <topology evidence="1">Lipid-anchor</topology>
    </subcellularLocation>
</comment>
<reference evidence="11 12" key="1">
    <citation type="journal article" date="2014" name="Int. J. Syst. Evol. Microbiol.">
        <title>Lysinibacillus halotolerans sp. nov., isolated from saline-alkaline soil.</title>
        <authorList>
            <person name="Kong D."/>
            <person name="Wang Y."/>
            <person name="Zhao B."/>
            <person name="Li Y."/>
            <person name="Song J."/>
            <person name="Zhai Y."/>
            <person name="Zhang C."/>
            <person name="Wang H."/>
            <person name="Chen X."/>
            <person name="Zhao B."/>
            <person name="Ruan Z."/>
        </authorList>
    </citation>
    <scope>NUCLEOTIDE SEQUENCE [LARGE SCALE GENOMIC DNA]</scope>
    <source>
        <strain evidence="11 12">MCCC 1A12703</strain>
    </source>
</reference>
<keyword evidence="5" id="KW-0472">Membrane</keyword>
<dbReference type="InterPro" id="IPR057336">
    <property type="entry name" value="GerAC_N"/>
</dbReference>
<evidence type="ECO:0000256" key="3">
    <source>
        <dbReference type="ARBA" id="ARBA00022544"/>
    </source>
</evidence>
<dbReference type="Pfam" id="PF25198">
    <property type="entry name" value="Spore_GerAC_N"/>
    <property type="match status" value="1"/>
</dbReference>
<accession>A0A3M8HF82</accession>
<dbReference type="InterPro" id="IPR008844">
    <property type="entry name" value="Spore_GerAC-like"/>
</dbReference>
<dbReference type="PANTHER" id="PTHR35789:SF1">
    <property type="entry name" value="SPORE GERMINATION PROTEIN B3"/>
    <property type="match status" value="1"/>
</dbReference>
<dbReference type="RefSeq" id="WP_122970878.1">
    <property type="nucleotide sequence ID" value="NZ_RHLQ01000004.1"/>
</dbReference>
<dbReference type="OrthoDB" id="9816067at2"/>
<dbReference type="InterPro" id="IPR038501">
    <property type="entry name" value="Spore_GerAC_C_sf"/>
</dbReference>
<dbReference type="NCBIfam" id="TIGR02887">
    <property type="entry name" value="spore_ger_x_C"/>
    <property type="match status" value="1"/>
</dbReference>
<keyword evidence="4 8" id="KW-0732">Signal</keyword>